<dbReference type="Proteomes" id="UP000800041">
    <property type="component" value="Unassembled WGS sequence"/>
</dbReference>
<gene>
    <name evidence="1" type="ORF">K402DRAFT_447841</name>
</gene>
<sequence length="205" mass="23496">MISRLSTKSPKKKTIKASMGRKKSIKSVIHAENNPEENSVTEDLTEFIERPKKIPEVATKIFTSFPPELRTLSYTLFENSPYLQEMYSVPIPGSTIDILTTHLPPSATDSLTRYLFPSDLSSLPTFLTTLTTPLLDPRYLLRPTHPPPQALNNVAWLCRACHSFVHAMAGNEELASEWYTLERIEGREDVRRWVGWVGRVRWKKR</sequence>
<keyword evidence="2" id="KW-1185">Reference proteome</keyword>
<protein>
    <submittedName>
        <fullName evidence="1">Uncharacterized protein</fullName>
    </submittedName>
</protein>
<dbReference type="PANTHER" id="PTHR37827">
    <property type="entry name" value="TUDOR DOMAIN-CONTAINING PROTEIN"/>
    <property type="match status" value="1"/>
</dbReference>
<dbReference type="OrthoDB" id="4850648at2759"/>
<evidence type="ECO:0000313" key="1">
    <source>
        <dbReference type="EMBL" id="KAF1984081.1"/>
    </source>
</evidence>
<reference evidence="1" key="1">
    <citation type="journal article" date="2020" name="Stud. Mycol.">
        <title>101 Dothideomycetes genomes: a test case for predicting lifestyles and emergence of pathogens.</title>
        <authorList>
            <person name="Haridas S."/>
            <person name="Albert R."/>
            <person name="Binder M."/>
            <person name="Bloem J."/>
            <person name="Labutti K."/>
            <person name="Salamov A."/>
            <person name="Andreopoulos B."/>
            <person name="Baker S."/>
            <person name="Barry K."/>
            <person name="Bills G."/>
            <person name="Bluhm B."/>
            <person name="Cannon C."/>
            <person name="Castanera R."/>
            <person name="Culley D."/>
            <person name="Daum C."/>
            <person name="Ezra D."/>
            <person name="Gonzalez J."/>
            <person name="Henrissat B."/>
            <person name="Kuo A."/>
            <person name="Liang C."/>
            <person name="Lipzen A."/>
            <person name="Lutzoni F."/>
            <person name="Magnuson J."/>
            <person name="Mondo S."/>
            <person name="Nolan M."/>
            <person name="Ohm R."/>
            <person name="Pangilinan J."/>
            <person name="Park H.-J."/>
            <person name="Ramirez L."/>
            <person name="Alfaro M."/>
            <person name="Sun H."/>
            <person name="Tritt A."/>
            <person name="Yoshinaga Y."/>
            <person name="Zwiers L.-H."/>
            <person name="Turgeon B."/>
            <person name="Goodwin S."/>
            <person name="Spatafora J."/>
            <person name="Crous P."/>
            <person name="Grigoriev I."/>
        </authorList>
    </citation>
    <scope>NUCLEOTIDE SEQUENCE</scope>
    <source>
        <strain evidence="1">CBS 113979</strain>
    </source>
</reference>
<dbReference type="EMBL" id="ML977170">
    <property type="protein sequence ID" value="KAF1984081.1"/>
    <property type="molecule type" value="Genomic_DNA"/>
</dbReference>
<dbReference type="PANTHER" id="PTHR37827:SF1">
    <property type="entry name" value="HNH DOMAIN-CONTAINING PROTEIN"/>
    <property type="match status" value="1"/>
</dbReference>
<organism evidence="1 2">
    <name type="scientific">Aulographum hederae CBS 113979</name>
    <dbReference type="NCBI Taxonomy" id="1176131"/>
    <lineage>
        <taxon>Eukaryota</taxon>
        <taxon>Fungi</taxon>
        <taxon>Dikarya</taxon>
        <taxon>Ascomycota</taxon>
        <taxon>Pezizomycotina</taxon>
        <taxon>Dothideomycetes</taxon>
        <taxon>Pleosporomycetidae</taxon>
        <taxon>Aulographales</taxon>
        <taxon>Aulographaceae</taxon>
    </lineage>
</organism>
<proteinExistence type="predicted"/>
<name>A0A6G1GT10_9PEZI</name>
<evidence type="ECO:0000313" key="2">
    <source>
        <dbReference type="Proteomes" id="UP000800041"/>
    </source>
</evidence>
<dbReference type="AlphaFoldDB" id="A0A6G1GT10"/>
<accession>A0A6G1GT10</accession>